<dbReference type="EMBL" id="QEIN01000395">
    <property type="protein sequence ID" value="RCV48444.1"/>
    <property type="molecule type" value="Genomic_DNA"/>
</dbReference>
<proteinExistence type="predicted"/>
<accession>A0A368SY05</accession>
<keyword evidence="3" id="KW-1185">Reference proteome</keyword>
<name>A0A368SY05_9ACTN</name>
<gene>
    <name evidence="2" type="ORF">DEF24_26310</name>
</gene>
<dbReference type="AlphaFoldDB" id="A0A368SY05"/>
<organism evidence="2 3">
    <name type="scientific">Marinitenerispora sediminis</name>
    <dbReference type="NCBI Taxonomy" id="1931232"/>
    <lineage>
        <taxon>Bacteria</taxon>
        <taxon>Bacillati</taxon>
        <taxon>Actinomycetota</taxon>
        <taxon>Actinomycetes</taxon>
        <taxon>Streptosporangiales</taxon>
        <taxon>Nocardiopsidaceae</taxon>
        <taxon>Marinitenerispora</taxon>
    </lineage>
</organism>
<dbReference type="GO" id="GO:0016491">
    <property type="term" value="F:oxidoreductase activity"/>
    <property type="evidence" value="ECO:0007669"/>
    <property type="project" value="InterPro"/>
</dbReference>
<evidence type="ECO:0008006" key="4">
    <source>
        <dbReference type="Google" id="ProtNLM"/>
    </source>
</evidence>
<dbReference type="Proteomes" id="UP000253318">
    <property type="component" value="Unassembled WGS sequence"/>
</dbReference>
<evidence type="ECO:0000313" key="2">
    <source>
        <dbReference type="EMBL" id="RCV48444.1"/>
    </source>
</evidence>
<dbReference type="InterPro" id="IPR000415">
    <property type="entry name" value="Nitroreductase-like"/>
</dbReference>
<evidence type="ECO:0000256" key="1">
    <source>
        <dbReference type="SAM" id="MobiDB-lite"/>
    </source>
</evidence>
<dbReference type="SUPFAM" id="SSF55469">
    <property type="entry name" value="FMN-dependent nitroreductase-like"/>
    <property type="match status" value="1"/>
</dbReference>
<reference evidence="2 3" key="1">
    <citation type="submission" date="2018-04" db="EMBL/GenBank/DDBJ databases">
        <title>Novel actinobacteria from marine sediment.</title>
        <authorList>
            <person name="Ng Z.Y."/>
            <person name="Tan G.Y.A."/>
        </authorList>
    </citation>
    <scope>NUCLEOTIDE SEQUENCE [LARGE SCALE GENOMIC DNA]</scope>
    <source>
        <strain evidence="2 3">TPS81</strain>
    </source>
</reference>
<dbReference type="Gene3D" id="3.40.109.10">
    <property type="entry name" value="NADH Oxidase"/>
    <property type="match status" value="2"/>
</dbReference>
<feature type="compositionally biased region" description="Low complexity" evidence="1">
    <location>
        <begin position="96"/>
        <end position="117"/>
    </location>
</feature>
<protein>
    <recommendedName>
        <fullName evidence="4">Nitroreductase domain-containing protein</fullName>
    </recommendedName>
</protein>
<sequence>MLALNPARTVWRYGPRSLPVLLLDLGHAVGALLAAAAARGVTARAEIGPPGRTLAAEAGLPFSDGAVRWPRTAPEYPMAVVRLDLPPPPSGSAPLDSPDGLASAAPDAPGGAVPGSPRSLDGTVPGPPAPPGGTASELLGGPAAPAPCPEWSTTRSGRLPTAPVAGADLDMVAAALAALSSAPAAATIELPPVPPPSAGTLLTRHSAPWPHIGGGGAAVPAAVTEAAAALHGTERVLAVHPREVPDLAAALAERCCGQPQVSAADTLLLLLGSPDPAPQAALTEHVSAGLAAHAAWLTATATGHPVRPVGCWLDTVLHTPQGRRRVLHALAVGSARQR</sequence>
<feature type="region of interest" description="Disordered" evidence="1">
    <location>
        <begin position="82"/>
        <end position="159"/>
    </location>
</feature>
<comment type="caution">
    <text evidence="2">The sequence shown here is derived from an EMBL/GenBank/DDBJ whole genome shotgun (WGS) entry which is preliminary data.</text>
</comment>
<evidence type="ECO:0000313" key="3">
    <source>
        <dbReference type="Proteomes" id="UP000253318"/>
    </source>
</evidence>